<evidence type="ECO:0000313" key="2">
    <source>
        <dbReference type="EMBL" id="MCI4681950.1"/>
    </source>
</evidence>
<accession>A0ABS9Z3M4</accession>
<dbReference type="Pfam" id="PF13883">
    <property type="entry name" value="CREG_beta-barrel"/>
    <property type="match status" value="1"/>
</dbReference>
<evidence type="ECO:0000313" key="3">
    <source>
        <dbReference type="Proteomes" id="UP001139104"/>
    </source>
</evidence>
<comment type="caution">
    <text evidence="2">The sequence shown here is derived from an EMBL/GenBank/DDBJ whole genome shotgun (WGS) entry which is preliminary data.</text>
</comment>
<keyword evidence="3" id="KW-1185">Reference proteome</keyword>
<gene>
    <name evidence="2" type="ORF">K2U94_04090</name>
</gene>
<dbReference type="PANTHER" id="PTHR13343">
    <property type="entry name" value="CREG1 PROTEIN"/>
    <property type="match status" value="1"/>
</dbReference>
<dbReference type="Gene3D" id="2.30.110.10">
    <property type="entry name" value="Electron Transport, Fmn-binding Protein, Chain A"/>
    <property type="match status" value="1"/>
</dbReference>
<dbReference type="InterPro" id="IPR055343">
    <property type="entry name" value="CREG_beta-barrel"/>
</dbReference>
<feature type="domain" description="CREG-like beta-barrel" evidence="1">
    <location>
        <begin position="24"/>
        <end position="154"/>
    </location>
</feature>
<dbReference type="PANTHER" id="PTHR13343:SF17">
    <property type="entry name" value="CELLULAR REPRESSOR OF E1A-STIMULATED GENES, ISOFORM A"/>
    <property type="match status" value="1"/>
</dbReference>
<dbReference type="InterPro" id="IPR012349">
    <property type="entry name" value="Split_barrel_FMN-bd"/>
</dbReference>
<protein>
    <submittedName>
        <fullName evidence="2">Pyridoxamine 5'-phosphate oxidase family protein</fullName>
    </submittedName>
</protein>
<dbReference type="EMBL" id="JAIVFP010000001">
    <property type="protein sequence ID" value="MCI4681950.1"/>
    <property type="molecule type" value="Genomic_DNA"/>
</dbReference>
<proteinExistence type="predicted"/>
<dbReference type="RefSeq" id="WP_243065987.1">
    <property type="nucleotide sequence ID" value="NZ_JAIVFK010000049.1"/>
</dbReference>
<dbReference type="Proteomes" id="UP001139104">
    <property type="component" value="Unassembled WGS sequence"/>
</dbReference>
<name>A0ABS9Z3M4_9HYPH</name>
<dbReference type="Gene3D" id="3.20.180.10">
    <property type="entry name" value="PNP-oxidase-like"/>
    <property type="match status" value="1"/>
</dbReference>
<evidence type="ECO:0000259" key="1">
    <source>
        <dbReference type="Pfam" id="PF13883"/>
    </source>
</evidence>
<dbReference type="InterPro" id="IPR037119">
    <property type="entry name" value="Haem_oxidase_HugZ-like_sf"/>
</dbReference>
<dbReference type="SUPFAM" id="SSF50475">
    <property type="entry name" value="FMN-binding split barrel"/>
    <property type="match status" value="1"/>
</dbReference>
<sequence length="256" mass="27125">MNASDDAPKAPFAPLAQNTFDGLALAKKLLRATPAAALATLARDTSYPFATLTSVATDSDGAPLLLLSELAHHTRNLRADPRASLLLAEGGKGDALAHPRLTVVGRLAPTADARARARFLRRHPKSALYADFADFSFWRLEPEAAHLNGGFARAADYPGADLLANISDAEALLAAEETLLDEINAWTREARGELARAAGEDAAFNWRAVALDPEGLDLAAPQLAARLAFAHRAAAPTAWREALAHTFPAAPETGRV</sequence>
<reference evidence="2" key="1">
    <citation type="journal article" date="2022" name="ISME J.">
        <title>Identification of active gaseous-alkane degraders at natural gas seeps.</title>
        <authorList>
            <person name="Farhan Ul Haque M."/>
            <person name="Hernandez M."/>
            <person name="Crombie A.T."/>
            <person name="Murrell J.C."/>
        </authorList>
    </citation>
    <scope>NUCLEOTIDE SEQUENCE</scope>
    <source>
        <strain evidence="2">PC2</strain>
    </source>
</reference>
<organism evidence="2 3">
    <name type="scientific">Candidatus Rhodoblastus alkanivorans</name>
    <dbReference type="NCBI Taxonomy" id="2954117"/>
    <lineage>
        <taxon>Bacteria</taxon>
        <taxon>Pseudomonadati</taxon>
        <taxon>Pseudomonadota</taxon>
        <taxon>Alphaproteobacteria</taxon>
        <taxon>Hyphomicrobiales</taxon>
        <taxon>Rhodoblastaceae</taxon>
        <taxon>Rhodoblastus</taxon>
    </lineage>
</organism>